<dbReference type="Proteomes" id="UP000076738">
    <property type="component" value="Unassembled WGS sequence"/>
</dbReference>
<comment type="cofactor">
    <cofactor evidence="1 4">
        <name>FAD</name>
        <dbReference type="ChEBI" id="CHEBI:57692"/>
    </cofactor>
</comment>
<keyword evidence="4 5" id="KW-0274">FAD</keyword>
<dbReference type="InterPro" id="IPR012132">
    <property type="entry name" value="GMC_OxRdtase"/>
</dbReference>
<name>A0A167RI52_CALVF</name>
<evidence type="ECO:0000259" key="7">
    <source>
        <dbReference type="PROSITE" id="PS00624"/>
    </source>
</evidence>
<evidence type="ECO:0000256" key="4">
    <source>
        <dbReference type="PIRSR" id="PIRSR000137-2"/>
    </source>
</evidence>
<feature type="active site" description="Proton donor" evidence="3">
    <location>
        <position position="529"/>
    </location>
</feature>
<evidence type="ECO:0000256" key="1">
    <source>
        <dbReference type="ARBA" id="ARBA00001974"/>
    </source>
</evidence>
<dbReference type="PROSITE" id="PS00623">
    <property type="entry name" value="GMC_OXRED_1"/>
    <property type="match status" value="1"/>
</dbReference>
<feature type="domain" description="Glucose-methanol-choline oxidoreductase N-terminal" evidence="7">
    <location>
        <begin position="294"/>
        <end position="308"/>
    </location>
</feature>
<evidence type="ECO:0000256" key="3">
    <source>
        <dbReference type="PIRSR" id="PIRSR000137-1"/>
    </source>
</evidence>
<dbReference type="Pfam" id="PF05199">
    <property type="entry name" value="GMC_oxred_C"/>
    <property type="match status" value="1"/>
</dbReference>
<dbReference type="PANTHER" id="PTHR11552:SF219">
    <property type="entry name" value="GLUCOSE-METHANOL-CHOLINE OXIDOREDUCTASE N-TERMINAL DOMAIN-CONTAINING PROTEIN"/>
    <property type="match status" value="1"/>
</dbReference>
<evidence type="ECO:0000256" key="2">
    <source>
        <dbReference type="ARBA" id="ARBA00010790"/>
    </source>
</evidence>
<feature type="domain" description="Glucose-methanol-choline oxidoreductase N-terminal" evidence="6">
    <location>
        <begin position="102"/>
        <end position="125"/>
    </location>
</feature>
<accession>A0A167RI52</accession>
<dbReference type="SUPFAM" id="SSF51905">
    <property type="entry name" value="FAD/NAD(P)-binding domain"/>
    <property type="match status" value="1"/>
</dbReference>
<dbReference type="AlphaFoldDB" id="A0A167RI52"/>
<evidence type="ECO:0000313" key="9">
    <source>
        <dbReference type="Proteomes" id="UP000076738"/>
    </source>
</evidence>
<dbReference type="GO" id="GO:0016614">
    <property type="term" value="F:oxidoreductase activity, acting on CH-OH group of donors"/>
    <property type="evidence" value="ECO:0007669"/>
    <property type="project" value="InterPro"/>
</dbReference>
<dbReference type="EMBL" id="KV417268">
    <property type="protein sequence ID" value="KZP00934.1"/>
    <property type="molecule type" value="Genomic_DNA"/>
</dbReference>
<dbReference type="Gene3D" id="3.50.50.60">
    <property type="entry name" value="FAD/NAD(P)-binding domain"/>
    <property type="match status" value="1"/>
</dbReference>
<dbReference type="Pfam" id="PF00732">
    <property type="entry name" value="GMC_oxred_N"/>
    <property type="match status" value="1"/>
</dbReference>
<feature type="binding site" evidence="4">
    <location>
        <position position="108"/>
    </location>
    <ligand>
        <name>FAD</name>
        <dbReference type="ChEBI" id="CHEBI:57692"/>
    </ligand>
</feature>
<evidence type="ECO:0000256" key="5">
    <source>
        <dbReference type="RuleBase" id="RU003968"/>
    </source>
</evidence>
<reference evidence="8 9" key="1">
    <citation type="journal article" date="2016" name="Mol. Biol. Evol.">
        <title>Comparative Genomics of Early-Diverging Mushroom-Forming Fungi Provides Insights into the Origins of Lignocellulose Decay Capabilities.</title>
        <authorList>
            <person name="Nagy L.G."/>
            <person name="Riley R."/>
            <person name="Tritt A."/>
            <person name="Adam C."/>
            <person name="Daum C."/>
            <person name="Floudas D."/>
            <person name="Sun H."/>
            <person name="Yadav J.S."/>
            <person name="Pangilinan J."/>
            <person name="Larsson K.H."/>
            <person name="Matsuura K."/>
            <person name="Barry K."/>
            <person name="Labutti K."/>
            <person name="Kuo R."/>
            <person name="Ohm R.A."/>
            <person name="Bhattacharya S.S."/>
            <person name="Shirouzu T."/>
            <person name="Yoshinaga Y."/>
            <person name="Martin F.M."/>
            <person name="Grigoriev I.V."/>
            <person name="Hibbett D.S."/>
        </authorList>
    </citation>
    <scope>NUCLEOTIDE SEQUENCE [LARGE SCALE GENOMIC DNA]</scope>
    <source>
        <strain evidence="8 9">TUFC12733</strain>
    </source>
</reference>
<dbReference type="STRING" id="1330018.A0A167RI52"/>
<feature type="binding site" evidence="4">
    <location>
        <position position="248"/>
    </location>
    <ligand>
        <name>FAD</name>
        <dbReference type="ChEBI" id="CHEBI:57692"/>
    </ligand>
</feature>
<dbReference type="PROSITE" id="PS00624">
    <property type="entry name" value="GMC_OXRED_2"/>
    <property type="match status" value="1"/>
</dbReference>
<evidence type="ECO:0000259" key="6">
    <source>
        <dbReference type="PROSITE" id="PS00623"/>
    </source>
</evidence>
<organism evidence="8 9">
    <name type="scientific">Calocera viscosa (strain TUFC12733)</name>
    <dbReference type="NCBI Taxonomy" id="1330018"/>
    <lineage>
        <taxon>Eukaryota</taxon>
        <taxon>Fungi</taxon>
        <taxon>Dikarya</taxon>
        <taxon>Basidiomycota</taxon>
        <taxon>Agaricomycotina</taxon>
        <taxon>Dacrymycetes</taxon>
        <taxon>Dacrymycetales</taxon>
        <taxon>Dacrymycetaceae</taxon>
        <taxon>Calocera</taxon>
    </lineage>
</organism>
<dbReference type="SUPFAM" id="SSF54373">
    <property type="entry name" value="FAD-linked reductases, C-terminal domain"/>
    <property type="match status" value="1"/>
</dbReference>
<proteinExistence type="inferred from homology"/>
<dbReference type="PANTHER" id="PTHR11552">
    <property type="entry name" value="GLUCOSE-METHANOL-CHOLINE GMC OXIDOREDUCTASE"/>
    <property type="match status" value="1"/>
</dbReference>
<dbReference type="PIRSF" id="PIRSF000137">
    <property type="entry name" value="Alcohol_oxidase"/>
    <property type="match status" value="1"/>
</dbReference>
<comment type="similarity">
    <text evidence="2 5">Belongs to the GMC oxidoreductase family.</text>
</comment>
<dbReference type="PROSITE" id="PS51257">
    <property type="entry name" value="PROKAR_LIPOPROTEIN"/>
    <property type="match status" value="1"/>
</dbReference>
<gene>
    <name evidence="8" type="ORF">CALVIDRAFT_475422</name>
</gene>
<dbReference type="InterPro" id="IPR007867">
    <property type="entry name" value="GMC_OxRtase_C"/>
</dbReference>
<sequence>MWPFSERYPECTPVEVGAPHEYDYIIIGGGTAGCVLANRLSAPVGTRVLLLERGPYRNGVNDRIPLLSANFLRAGAPKAVYPAPTPSALTSSKTALYEVATGKALGGTTKINSMLYTRGAVGEWNGWAERGCEGWGYEDVEPYFKKSERATGVLAERDWHGTEGFWSTRAFPNFAFPHLKKTVEACEALGLPFVEDANSRDHPAYMCAAMDMTRTPEGERSSAEAAFLPLSLVKERQDRLKIATRVVVTKIAFDQSAAGEDPKAIGVYFEADEEGKEGVTYFARAKKEVILSAGAIGSPQILQLSGIGPKSHLESHGIHVIKDLPGVGMNLQDHVGILTIYKIPIQDSLDKLLTSPLSAVPPLLEYMTFGTGIFLFPLTQLSIFARSSLLDDQSRTVLSDPSQADCTKSTNTPDIEIMPLPLTQTMEPLPKGWGGLTFLSCLSQPKSRGSVRLASSDPRVPPAVDLGYFSHPDDWAVARKALNLARTLAEGVRAVDSTYKMEPFRVLEPNASDDELKEFVSETARTCYHYSSTCRMAAQDDLEGRGVVDSRLRVHGVRGLRVADASVMPRVFATHTQAPTVCIAEKCADMVLQDSH</sequence>
<dbReference type="GO" id="GO:0050660">
    <property type="term" value="F:flavin adenine dinucleotide binding"/>
    <property type="evidence" value="ECO:0007669"/>
    <property type="project" value="InterPro"/>
</dbReference>
<protein>
    <submittedName>
        <fullName evidence="8">GMC oxidoreductase</fullName>
    </submittedName>
</protein>
<keyword evidence="9" id="KW-1185">Reference proteome</keyword>
<keyword evidence="5" id="KW-0285">Flavoprotein</keyword>
<dbReference type="InterPro" id="IPR000172">
    <property type="entry name" value="GMC_OxRdtase_N"/>
</dbReference>
<dbReference type="InterPro" id="IPR036188">
    <property type="entry name" value="FAD/NAD-bd_sf"/>
</dbReference>
<evidence type="ECO:0000313" key="8">
    <source>
        <dbReference type="EMBL" id="KZP00934.1"/>
    </source>
</evidence>
<dbReference type="OrthoDB" id="269227at2759"/>
<dbReference type="Gene3D" id="3.30.560.10">
    <property type="entry name" value="Glucose Oxidase, domain 3"/>
    <property type="match status" value="1"/>
</dbReference>
<feature type="active site" description="Proton acceptor" evidence="3">
    <location>
        <position position="575"/>
    </location>
</feature>